<dbReference type="Pfam" id="PF21230">
    <property type="entry name" value="Nakanori"/>
    <property type="match status" value="1"/>
</dbReference>
<protein>
    <recommendedName>
        <fullName evidence="3">23 kDa jasmonate-induced protein-like</fullName>
    </recommendedName>
</protein>
<dbReference type="PANTHER" id="PTHR36482:SF5">
    <property type="entry name" value="23 KDA JASMONATE-INDUCED PROTEIN-LIKE"/>
    <property type="match status" value="1"/>
</dbReference>
<reference evidence="1 2" key="1">
    <citation type="submission" date="2019-09" db="EMBL/GenBank/DDBJ databases">
        <title>A chromosome-level genome assembly of the Chinese tupelo Nyssa sinensis.</title>
        <authorList>
            <person name="Yang X."/>
            <person name="Kang M."/>
            <person name="Yang Y."/>
            <person name="Xiong H."/>
            <person name="Wang M."/>
            <person name="Zhang Z."/>
            <person name="Wang Z."/>
            <person name="Wu H."/>
            <person name="Ma T."/>
            <person name="Liu J."/>
            <person name="Xi Z."/>
        </authorList>
    </citation>
    <scope>NUCLEOTIDE SEQUENCE [LARGE SCALE GENOMIC DNA]</scope>
    <source>
        <strain evidence="1">J267</strain>
        <tissue evidence="1">Leaf</tissue>
    </source>
</reference>
<dbReference type="PANTHER" id="PTHR36482">
    <property type="entry name" value="OSJNBA0024J22.15 PROTEIN"/>
    <property type="match status" value="1"/>
</dbReference>
<evidence type="ECO:0008006" key="3">
    <source>
        <dbReference type="Google" id="ProtNLM"/>
    </source>
</evidence>
<organism evidence="1 2">
    <name type="scientific">Nyssa sinensis</name>
    <dbReference type="NCBI Taxonomy" id="561372"/>
    <lineage>
        <taxon>Eukaryota</taxon>
        <taxon>Viridiplantae</taxon>
        <taxon>Streptophyta</taxon>
        <taxon>Embryophyta</taxon>
        <taxon>Tracheophyta</taxon>
        <taxon>Spermatophyta</taxon>
        <taxon>Magnoliopsida</taxon>
        <taxon>eudicotyledons</taxon>
        <taxon>Gunneridae</taxon>
        <taxon>Pentapetalae</taxon>
        <taxon>asterids</taxon>
        <taxon>Cornales</taxon>
        <taxon>Nyssaceae</taxon>
        <taxon>Nyssa</taxon>
    </lineage>
</organism>
<accession>A0A5J5B2T1</accession>
<sequence length="233" mass="25909">MYKKGNKAADAFTLVKLDCWEDMAYNVFGNPITNSTLEGMPEYASKAIRRIDRAHVALNMKNAEKKDVNAREYVENLKRRWGVGVSTLCLVYNATGDTVTFVTSYDWWGHIGPAPFPQQIANGQWGAFLHVKTSGTATGSTAAVVNRGKNDAGDYFDWMLSWSNPWNRNAWDNTAYTDIRGAKQFVGIWDTVKAQLFNSGLHHSVTWKGCSSTVTTGSFTSPIFEGIMTLENA</sequence>
<dbReference type="AlphaFoldDB" id="A0A5J5B2T1"/>
<evidence type="ECO:0000313" key="1">
    <source>
        <dbReference type="EMBL" id="KAA8536979.1"/>
    </source>
</evidence>
<gene>
    <name evidence="1" type="ORF">F0562_029457</name>
</gene>
<dbReference type="EMBL" id="CM018039">
    <property type="protein sequence ID" value="KAA8536979.1"/>
    <property type="molecule type" value="Genomic_DNA"/>
</dbReference>
<dbReference type="OrthoDB" id="2617878at2759"/>
<keyword evidence="2" id="KW-1185">Reference proteome</keyword>
<name>A0A5J5B2T1_9ASTE</name>
<dbReference type="Proteomes" id="UP000325577">
    <property type="component" value="Linkage Group LG16"/>
</dbReference>
<dbReference type="InterPro" id="IPR049065">
    <property type="entry name" value="Nakanori"/>
</dbReference>
<dbReference type="InterPro" id="IPR053085">
    <property type="entry name" value="Jasmonate-induced_protein"/>
</dbReference>
<evidence type="ECO:0000313" key="2">
    <source>
        <dbReference type="Proteomes" id="UP000325577"/>
    </source>
</evidence>
<proteinExistence type="predicted"/>